<feature type="region of interest" description="Disordered" evidence="1">
    <location>
        <begin position="235"/>
        <end position="257"/>
    </location>
</feature>
<evidence type="ECO:0000313" key="4">
    <source>
        <dbReference type="Proteomes" id="UP000029713"/>
    </source>
</evidence>
<feature type="transmembrane region" description="Helical" evidence="2">
    <location>
        <begin position="30"/>
        <end position="51"/>
    </location>
</feature>
<sequence length="257" mass="28538">MRALGYMAGAFAAVAAGLQAGKVWDLKGALLVTIVIVAAAITLMGQLFGLWNNLRRRTRATLEQDVRTYLFAMYIKVLEDAKVAPSSLGFAAYELRRRWVWQLPHKGANGKITWPWRRVLSRLDRHRATERIDTSRTVWTPGKGIIGLCVRDGRMIYADVKDLWAPLVGCTPEQWAAADEGTRMGFTHTEFKRRAAKAAVVWAMPIIRDRSNGQPEVIGCVALDGPPGALAKLEPPRAKTQRHLGDASSAIANRLRR</sequence>
<evidence type="ECO:0000313" key="3">
    <source>
        <dbReference type="EMBL" id="KGH46616.1"/>
    </source>
</evidence>
<gene>
    <name evidence="3" type="ORF">IN07_11460</name>
</gene>
<evidence type="ECO:0000256" key="2">
    <source>
        <dbReference type="SAM" id="Phobius"/>
    </source>
</evidence>
<comment type="caution">
    <text evidence="3">The sequence shown here is derived from an EMBL/GenBank/DDBJ whole genome shotgun (WGS) entry which is preliminary data.</text>
</comment>
<keyword evidence="2" id="KW-0812">Transmembrane</keyword>
<dbReference type="EMBL" id="JPMX01000044">
    <property type="protein sequence ID" value="KGH46616.1"/>
    <property type="molecule type" value="Genomic_DNA"/>
</dbReference>
<dbReference type="Proteomes" id="UP000029713">
    <property type="component" value="Unassembled WGS sequence"/>
</dbReference>
<keyword evidence="2" id="KW-1133">Transmembrane helix</keyword>
<keyword evidence="4" id="KW-1185">Reference proteome</keyword>
<proteinExistence type="predicted"/>
<reference evidence="3 4" key="1">
    <citation type="submission" date="2014-07" db="EMBL/GenBank/DDBJ databases">
        <title>Biosystematic studies on Modestobacter strains isolated from extreme hyper-arid desert soil and from historic building.</title>
        <authorList>
            <person name="Bukarasam K."/>
            <person name="Bull A."/>
            <person name="Girard G."/>
            <person name="van Wezel G."/>
            <person name="Goodfellow M."/>
        </authorList>
    </citation>
    <scope>NUCLEOTIDE SEQUENCE [LARGE SCALE GENOMIC DNA]</scope>
    <source>
        <strain evidence="3 4">KNN45-2b</strain>
    </source>
</reference>
<name>A0A098YA13_9ACTN</name>
<protein>
    <submittedName>
        <fullName evidence="3">Uncharacterized protein</fullName>
    </submittedName>
</protein>
<organism evidence="3 4">
    <name type="scientific">Modestobacter caceresii</name>
    <dbReference type="NCBI Taxonomy" id="1522368"/>
    <lineage>
        <taxon>Bacteria</taxon>
        <taxon>Bacillati</taxon>
        <taxon>Actinomycetota</taxon>
        <taxon>Actinomycetes</taxon>
        <taxon>Geodermatophilales</taxon>
        <taxon>Geodermatophilaceae</taxon>
        <taxon>Modestobacter</taxon>
    </lineage>
</organism>
<accession>A0A098YA13</accession>
<dbReference type="AlphaFoldDB" id="A0A098YA13"/>
<keyword evidence="2" id="KW-0472">Membrane</keyword>
<evidence type="ECO:0000256" key="1">
    <source>
        <dbReference type="SAM" id="MobiDB-lite"/>
    </source>
</evidence>